<evidence type="ECO:0000313" key="6">
    <source>
        <dbReference type="Proteomes" id="UP000198393"/>
    </source>
</evidence>
<dbReference type="Gene3D" id="1.25.40.10">
    <property type="entry name" value="Tetratricopeptide repeat domain"/>
    <property type="match status" value="1"/>
</dbReference>
<protein>
    <submittedName>
        <fullName evidence="5">Beta-barrel assembly machine subunit BamD</fullName>
    </submittedName>
</protein>
<evidence type="ECO:0000256" key="1">
    <source>
        <dbReference type="ARBA" id="ARBA00022729"/>
    </source>
</evidence>
<keyword evidence="6" id="KW-1185">Reference proteome</keyword>
<dbReference type="OrthoDB" id="9770761at2"/>
<evidence type="ECO:0000259" key="4">
    <source>
        <dbReference type="Pfam" id="PF13525"/>
    </source>
</evidence>
<proteinExistence type="predicted"/>
<dbReference type="InterPro" id="IPR039565">
    <property type="entry name" value="BamD-like"/>
</dbReference>
<gene>
    <name evidence="5" type="ORF">SAMN05421640_3624</name>
</gene>
<dbReference type="Pfam" id="PF13525">
    <property type="entry name" value="YfiO"/>
    <property type="match status" value="1"/>
</dbReference>
<keyword evidence="2" id="KW-0472">Membrane</keyword>
<dbReference type="Proteomes" id="UP000198393">
    <property type="component" value="Unassembled WGS sequence"/>
</dbReference>
<dbReference type="AlphaFoldDB" id="A0A239M565"/>
<dbReference type="Pfam" id="PF13174">
    <property type="entry name" value="TPR_6"/>
    <property type="match status" value="1"/>
</dbReference>
<dbReference type="EMBL" id="FZPD01000007">
    <property type="protein sequence ID" value="SNT37650.1"/>
    <property type="molecule type" value="Genomic_DNA"/>
</dbReference>
<dbReference type="NCBIfam" id="TIGR03302">
    <property type="entry name" value="OM_YfiO"/>
    <property type="match status" value="1"/>
</dbReference>
<evidence type="ECO:0000256" key="3">
    <source>
        <dbReference type="ARBA" id="ARBA00023237"/>
    </source>
</evidence>
<dbReference type="RefSeq" id="WP_089358298.1">
    <property type="nucleotide sequence ID" value="NZ_FZPD01000007.1"/>
</dbReference>
<dbReference type="InterPro" id="IPR017689">
    <property type="entry name" value="BamD"/>
</dbReference>
<feature type="domain" description="Outer membrane lipoprotein BamD-like" evidence="4">
    <location>
        <begin position="34"/>
        <end position="198"/>
    </location>
</feature>
<dbReference type="InterPro" id="IPR011990">
    <property type="entry name" value="TPR-like_helical_dom_sf"/>
</dbReference>
<keyword evidence="1" id="KW-0732">Signal</keyword>
<dbReference type="SUPFAM" id="SSF48452">
    <property type="entry name" value="TPR-like"/>
    <property type="match status" value="1"/>
</dbReference>
<dbReference type="PROSITE" id="PS51257">
    <property type="entry name" value="PROKAR_LIPOPROTEIN"/>
    <property type="match status" value="1"/>
</dbReference>
<sequence>MREIRILFLLIIAVSIVGCGKFRKIQKSGDWKVKYEAALAYYEEEDYHRSIMLLEDILPIIRGTEEAELGNFYLAYSYFHQKQYILSAHHFSEFVKIYGRSEYVMEASYMNAYSLYLQSPDYQLDQTVTYEAIAAMQNFINRYPTSDYASDADRIIDDMQQKLEKKAYEQCKLYYKLRRYKSALVVYQNFANDFPDSHYNEEVSYLRIETSYDYARESIRSRQKERYQNAIDHYLAFIDKYPNSKYLKDAERIYDESIKEITKFADSN</sequence>
<dbReference type="InterPro" id="IPR019734">
    <property type="entry name" value="TPR_rpt"/>
</dbReference>
<evidence type="ECO:0000313" key="5">
    <source>
        <dbReference type="EMBL" id="SNT37650.1"/>
    </source>
</evidence>
<organism evidence="5 6">
    <name type="scientific">Ekhidna lutea</name>
    <dbReference type="NCBI Taxonomy" id="447679"/>
    <lineage>
        <taxon>Bacteria</taxon>
        <taxon>Pseudomonadati</taxon>
        <taxon>Bacteroidota</taxon>
        <taxon>Cytophagia</taxon>
        <taxon>Cytophagales</taxon>
        <taxon>Reichenbachiellaceae</taxon>
        <taxon>Ekhidna</taxon>
    </lineage>
</organism>
<name>A0A239M565_EKHLU</name>
<reference evidence="5 6" key="1">
    <citation type="submission" date="2017-06" db="EMBL/GenBank/DDBJ databases">
        <authorList>
            <person name="Kim H.J."/>
            <person name="Triplett B.A."/>
        </authorList>
    </citation>
    <scope>NUCLEOTIDE SEQUENCE [LARGE SCALE GENOMIC DNA]</scope>
    <source>
        <strain evidence="5 6">DSM 19307</strain>
    </source>
</reference>
<evidence type="ECO:0000256" key="2">
    <source>
        <dbReference type="ARBA" id="ARBA00023136"/>
    </source>
</evidence>
<accession>A0A239M565</accession>
<keyword evidence="3" id="KW-0998">Cell outer membrane</keyword>